<protein>
    <submittedName>
        <fullName evidence="2">Uncharacterized protein</fullName>
    </submittedName>
</protein>
<feature type="region of interest" description="Disordered" evidence="1">
    <location>
        <begin position="46"/>
        <end position="66"/>
    </location>
</feature>
<accession>A0A8S9PZ82</accession>
<proteinExistence type="predicted"/>
<organism evidence="2 3">
    <name type="scientific">Brassica cretica</name>
    <name type="common">Mustard</name>
    <dbReference type="NCBI Taxonomy" id="69181"/>
    <lineage>
        <taxon>Eukaryota</taxon>
        <taxon>Viridiplantae</taxon>
        <taxon>Streptophyta</taxon>
        <taxon>Embryophyta</taxon>
        <taxon>Tracheophyta</taxon>
        <taxon>Spermatophyta</taxon>
        <taxon>Magnoliopsida</taxon>
        <taxon>eudicotyledons</taxon>
        <taxon>Gunneridae</taxon>
        <taxon>Pentapetalae</taxon>
        <taxon>rosids</taxon>
        <taxon>malvids</taxon>
        <taxon>Brassicales</taxon>
        <taxon>Brassicaceae</taxon>
        <taxon>Brassiceae</taxon>
        <taxon>Brassica</taxon>
    </lineage>
</organism>
<gene>
    <name evidence="2" type="ORF">F2Q69_00048287</name>
</gene>
<dbReference type="EMBL" id="QGKX02001347">
    <property type="protein sequence ID" value="KAF3526638.1"/>
    <property type="molecule type" value="Genomic_DNA"/>
</dbReference>
<evidence type="ECO:0000256" key="1">
    <source>
        <dbReference type="SAM" id="MobiDB-lite"/>
    </source>
</evidence>
<evidence type="ECO:0000313" key="3">
    <source>
        <dbReference type="Proteomes" id="UP000712600"/>
    </source>
</evidence>
<comment type="caution">
    <text evidence="2">The sequence shown here is derived from an EMBL/GenBank/DDBJ whole genome shotgun (WGS) entry which is preliminary data.</text>
</comment>
<dbReference type="AlphaFoldDB" id="A0A8S9PZ82"/>
<feature type="region of interest" description="Disordered" evidence="1">
    <location>
        <begin position="11"/>
        <end position="31"/>
    </location>
</feature>
<sequence length="87" mass="10181">MDVDLNIFEEYEQENTNKEQESTRSDGGDLKDYDCRLGLGVAHDEEREREATMREKEREISAQREEGRENLDDYGFMVSLDLCRASL</sequence>
<dbReference type="Proteomes" id="UP000712600">
    <property type="component" value="Unassembled WGS sequence"/>
</dbReference>
<name>A0A8S9PZ82_BRACR</name>
<evidence type="ECO:0000313" key="2">
    <source>
        <dbReference type="EMBL" id="KAF3526638.1"/>
    </source>
</evidence>
<reference evidence="2" key="1">
    <citation type="submission" date="2019-12" db="EMBL/GenBank/DDBJ databases">
        <title>Genome sequencing and annotation of Brassica cretica.</title>
        <authorList>
            <person name="Studholme D.J."/>
            <person name="Sarris P."/>
        </authorList>
    </citation>
    <scope>NUCLEOTIDE SEQUENCE</scope>
    <source>
        <strain evidence="2">PFS-109/04</strain>
        <tissue evidence="2">Leaf</tissue>
    </source>
</reference>
<feature type="compositionally biased region" description="Basic and acidic residues" evidence="1">
    <location>
        <begin position="15"/>
        <end position="31"/>
    </location>
</feature>